<sequence length="213" mass="24099">MQKIILQLTYSFAVRIFLKLIVGVKFDNAKFLLNEKQFIIVANHNSHLDTMTLLASIPSKIIDKVKPVAAADHFGKTKLKEKLTNYFVNTLLIQRKRDLENPENDPINKMIKAIEDGYSLIIFPEGTRGEPEIQQPLKPGVAYVLKSKPHINYIPAYMTGMGKAMPKDDNLIVPHSSTLSFGEPTQISSLEISEILAQIEQDFNNLKMKKHPN</sequence>
<name>A0ABY4KEN0_9FLAO</name>
<dbReference type="PANTHER" id="PTHR10434:SF11">
    <property type="entry name" value="1-ACYL-SN-GLYCEROL-3-PHOSPHATE ACYLTRANSFERASE"/>
    <property type="match status" value="1"/>
</dbReference>
<evidence type="ECO:0000256" key="2">
    <source>
        <dbReference type="ARBA" id="ARBA00022679"/>
    </source>
</evidence>
<accession>A0ABY4KEN0</accession>
<dbReference type="SUPFAM" id="SSF69593">
    <property type="entry name" value="Glycerol-3-phosphate (1)-acyltransferase"/>
    <property type="match status" value="1"/>
</dbReference>
<dbReference type="InterPro" id="IPR002123">
    <property type="entry name" value="Plipid/glycerol_acylTrfase"/>
</dbReference>
<dbReference type="CDD" id="cd07989">
    <property type="entry name" value="LPLAT_AGPAT-like"/>
    <property type="match status" value="1"/>
</dbReference>
<feature type="domain" description="Phospholipid/glycerol acyltransferase" evidence="4">
    <location>
        <begin position="38"/>
        <end position="161"/>
    </location>
</feature>
<evidence type="ECO:0000313" key="6">
    <source>
        <dbReference type="Proteomes" id="UP000830583"/>
    </source>
</evidence>
<dbReference type="EMBL" id="CP096205">
    <property type="protein sequence ID" value="UPQ79262.1"/>
    <property type="molecule type" value="Genomic_DNA"/>
</dbReference>
<evidence type="ECO:0000256" key="1">
    <source>
        <dbReference type="ARBA" id="ARBA00005189"/>
    </source>
</evidence>
<evidence type="ECO:0000313" key="5">
    <source>
        <dbReference type="EMBL" id="UPQ79262.1"/>
    </source>
</evidence>
<dbReference type="RefSeq" id="WP_248434254.1">
    <property type="nucleotide sequence ID" value="NZ_CP096205.1"/>
</dbReference>
<dbReference type="GO" id="GO:0016746">
    <property type="term" value="F:acyltransferase activity"/>
    <property type="evidence" value="ECO:0007669"/>
    <property type="project" value="UniProtKB-KW"/>
</dbReference>
<comment type="pathway">
    <text evidence="1">Lipid metabolism.</text>
</comment>
<keyword evidence="2" id="KW-0808">Transferase</keyword>
<evidence type="ECO:0000259" key="4">
    <source>
        <dbReference type="SMART" id="SM00563"/>
    </source>
</evidence>
<gene>
    <name evidence="5" type="ORF">M0M57_00115</name>
</gene>
<reference evidence="5" key="1">
    <citation type="submission" date="2022-04" db="EMBL/GenBank/DDBJ databases">
        <title>Consumption of N2O by Flavobacterium azooxidireducens sp. nov. isolated from Decomposing Leaf Litter of Phragmites australis (Cav.).</title>
        <authorList>
            <person name="Behrendt U."/>
            <person name="Spanner T."/>
            <person name="Augustin J."/>
            <person name="Horn M.A."/>
            <person name="Kolb S."/>
            <person name="Ulrich A."/>
        </authorList>
    </citation>
    <scope>NUCLEOTIDE SEQUENCE</scope>
    <source>
        <strain evidence="5">IGB 4-14</strain>
    </source>
</reference>
<dbReference type="PANTHER" id="PTHR10434">
    <property type="entry name" value="1-ACYL-SN-GLYCEROL-3-PHOSPHATE ACYLTRANSFERASE"/>
    <property type="match status" value="1"/>
</dbReference>
<proteinExistence type="predicted"/>
<dbReference type="Proteomes" id="UP000830583">
    <property type="component" value="Chromosome"/>
</dbReference>
<organism evidence="5 6">
    <name type="scientific">Flavobacterium azooxidireducens</name>
    <dbReference type="NCBI Taxonomy" id="1871076"/>
    <lineage>
        <taxon>Bacteria</taxon>
        <taxon>Pseudomonadati</taxon>
        <taxon>Bacteroidota</taxon>
        <taxon>Flavobacteriia</taxon>
        <taxon>Flavobacteriales</taxon>
        <taxon>Flavobacteriaceae</taxon>
        <taxon>Flavobacterium</taxon>
    </lineage>
</organism>
<keyword evidence="6" id="KW-1185">Reference proteome</keyword>
<protein>
    <submittedName>
        <fullName evidence="5">1-acyl-sn-glycerol-3-phosphate acyltransferase</fullName>
    </submittedName>
</protein>
<keyword evidence="3 5" id="KW-0012">Acyltransferase</keyword>
<evidence type="ECO:0000256" key="3">
    <source>
        <dbReference type="ARBA" id="ARBA00023315"/>
    </source>
</evidence>
<dbReference type="SMART" id="SM00563">
    <property type="entry name" value="PlsC"/>
    <property type="match status" value="1"/>
</dbReference>
<dbReference type="Pfam" id="PF01553">
    <property type="entry name" value="Acyltransferase"/>
    <property type="match status" value="1"/>
</dbReference>